<dbReference type="Pfam" id="PF21052">
    <property type="entry name" value="EFR3_ARM"/>
    <property type="match status" value="1"/>
</dbReference>
<dbReference type="InterPro" id="IPR016024">
    <property type="entry name" value="ARM-type_fold"/>
</dbReference>
<dbReference type="Proteomes" id="UP000250321">
    <property type="component" value="Unassembled WGS sequence"/>
</dbReference>
<keyword evidence="3" id="KW-1185">Reference proteome</keyword>
<dbReference type="OrthoDB" id="19232at2759"/>
<protein>
    <recommendedName>
        <fullName evidence="4">Protein EFR3 homolog B</fullName>
    </recommendedName>
</protein>
<comment type="caution">
    <text evidence="2">The sequence shown here is derived from an EMBL/GenBank/DDBJ whole genome shotgun (WGS) entry which is preliminary data.</text>
</comment>
<evidence type="ECO:0000313" key="3">
    <source>
        <dbReference type="Proteomes" id="UP000250321"/>
    </source>
</evidence>
<evidence type="ECO:0008006" key="4">
    <source>
        <dbReference type="Google" id="ProtNLM"/>
    </source>
</evidence>
<dbReference type="AlphaFoldDB" id="A0A314XPP6"/>
<reference evidence="2 3" key="1">
    <citation type="submission" date="2018-02" db="EMBL/GenBank/DDBJ databases">
        <title>Draft genome of wild Prunus yedoensis var. nudiflora.</title>
        <authorList>
            <person name="Baek S."/>
            <person name="Kim J.-H."/>
            <person name="Choi K."/>
            <person name="Kim G.-B."/>
            <person name="Cho A."/>
            <person name="Jang H."/>
            <person name="Shin C.-H."/>
            <person name="Yu H.-J."/>
            <person name="Mun J.-H."/>
        </authorList>
    </citation>
    <scope>NUCLEOTIDE SEQUENCE [LARGE SCALE GENOMIC DNA]</scope>
    <source>
        <strain evidence="3">cv. Jeju island</strain>
        <tissue evidence="2">Leaf</tissue>
    </source>
</reference>
<feature type="region of interest" description="Disordered" evidence="1">
    <location>
        <begin position="603"/>
        <end position="623"/>
    </location>
</feature>
<evidence type="ECO:0000256" key="1">
    <source>
        <dbReference type="SAM" id="MobiDB-lite"/>
    </source>
</evidence>
<organism evidence="2 3">
    <name type="scientific">Prunus yedoensis var. nudiflora</name>
    <dbReference type="NCBI Taxonomy" id="2094558"/>
    <lineage>
        <taxon>Eukaryota</taxon>
        <taxon>Viridiplantae</taxon>
        <taxon>Streptophyta</taxon>
        <taxon>Embryophyta</taxon>
        <taxon>Tracheophyta</taxon>
        <taxon>Spermatophyta</taxon>
        <taxon>Magnoliopsida</taxon>
        <taxon>eudicotyledons</taxon>
        <taxon>Gunneridae</taxon>
        <taxon>Pentapetalae</taxon>
        <taxon>rosids</taxon>
        <taxon>fabids</taxon>
        <taxon>Rosales</taxon>
        <taxon>Rosaceae</taxon>
        <taxon>Amygdaloideae</taxon>
        <taxon>Amygdaleae</taxon>
        <taxon>Prunus</taxon>
    </lineage>
</organism>
<dbReference type="EMBL" id="PJQY01002147">
    <property type="protein sequence ID" value="PQP96111.1"/>
    <property type="molecule type" value="Genomic_DNA"/>
</dbReference>
<dbReference type="PANTHER" id="PTHR46087">
    <property type="entry name" value="PUTATIVE, EXPRESSED-RELATED"/>
    <property type="match status" value="1"/>
</dbReference>
<gene>
    <name evidence="2" type="ORF">Pyn_37865</name>
</gene>
<dbReference type="SUPFAM" id="SSF48371">
    <property type="entry name" value="ARM repeat"/>
    <property type="match status" value="1"/>
</dbReference>
<dbReference type="InterPro" id="IPR049152">
    <property type="entry name" value="EFR3-like_ARM"/>
</dbReference>
<dbReference type="PANTHER" id="PTHR46087:SF11">
    <property type="entry name" value="PROTEIN SEMI-ROLLED LEAF 2"/>
    <property type="match status" value="1"/>
</dbReference>
<evidence type="ECO:0000313" key="2">
    <source>
        <dbReference type="EMBL" id="PQP96111.1"/>
    </source>
</evidence>
<sequence length="1037" mass="115819">MNTIKSPINDPIWQEIFSIDNNLKRGGGFTEARVHSPDLPLQDKEMGIISRKLFPACESMCICCPAMRSRSRQPVKRYKKLLAEIFPKSPDGPPNERKIVKLCEYAAKNPFRIPKIAKYLEDRCYKELRLEHIKFINIVAEAYNKLLCLCKEQMAYFAVSLLNVVTELLDNPKQDPLRILGCQTLTRFIYSQTDGTYTHTIESLVHRVCKLARESGEDHQRRCLRALSLQCLSAMVQFMAEFSYIFVDFDEIVHVTLDNYEPDTHIEDEERGEPHHNWVDEVVRSEGRVGVVGADASPSCKIIRPRPEKKDPSLLTREEIETPKVWAQICIQRMIELAKESTTMRQVLDPMFVYFDSGHHWVPCQGLAMLVLSDMSYFMEASGNQQLILAYVIRHLDHKNISHDPQLKSYVVQVASALASQIRSGAVLAEIGFVSDLCRHLRKSLQATAESVGEQESNINIMLQNSIEDCLLEIARGIGNVGPLFDMMALTLEKLPSGVVARATIASLMIVAHMTSLALTFSRSQQVFPESLLVQLLKVMVHPDVEVRVGAHQIFSILLIPNSNRPRHEVASLQSGFVYQSRGGHSNTESTFASITARLEKLRREKDGSKAEKHGNNCSDDFKDRDVAEEDWKQGRARKNSPNFYKISSIIDKTAGSVSLSEPEPYAMKFSEDQVAHLLSAFWIQANLSDNLPSNIEAIAHSFTLVLISSHLKNPTDNLMVRVVQLLLSLRNTSLDLNNGMSPPACQRSLLVLSIGMLMFVAKIYHIPGLNDLLKSLIPYDVDPYLSISDDLQVYVKADADVIQFLSNVTEMEAEDVRNQLSESFTPDDAFMFGPESMLEFDQNQMAGHSKDSLSFDGEFLTNSSVEDDVTSEASVADLSRFIPRMPSSTSIAHVISIGQLMESALEVAGQVAGSSISTSPLPYNTMASQCEALGTGQGRSSVTGWPMKIIRAVTVTNRFRPFLQIAARHSRRSGLIWFPYSFLLVKVDCGYACGRMGKIISETGPTQGAALPQDPRLAMRLPPASPFDNFLKAAGC</sequence>
<accession>A0A314XPP6</accession>
<proteinExistence type="predicted"/>
<dbReference type="InterPro" id="IPR055296">
    <property type="entry name" value="SRL2-like"/>
</dbReference>
<name>A0A314XPP6_PRUYE</name>
<dbReference type="STRING" id="2094558.A0A314XPP6"/>